<dbReference type="Gene3D" id="1.10.238.10">
    <property type="entry name" value="EF-hand"/>
    <property type="match status" value="1"/>
</dbReference>
<feature type="region of interest" description="Disordered" evidence="3">
    <location>
        <begin position="455"/>
        <end position="475"/>
    </location>
</feature>
<proteinExistence type="predicted"/>
<feature type="compositionally biased region" description="Polar residues" evidence="3">
    <location>
        <begin position="64"/>
        <end position="82"/>
    </location>
</feature>
<sequence length="475" mass="54505">MDKVFNGDVASLDAELLQLPEVSPPITQAIRDLAEKLFDQWLSLPETNNLVRYMLFKAKRGRSLNVSGASPSTNAAARNSLPSMFPAGNKPPLSQENPSGSPRLKKQKTDLPALGSPVKLVNDPGEDLIPQFYFQNGPPPSHELKEECLFRINQFFSVHMNGIQIHEFRRVTKEICKLPSFFSTALFRKIDVKCTGIVTRNTFVDYWIIGNMLTKDIAAQIYTILKQPNLKYLTQDDFKPVLGELLATHPGLQFLQSIPQFREIYESIIKYGNQALSYKIVDRIFSQVPRKFTSKVEGKMGYEDFVHFILSEEDKSSEPSLEYWFKCIDLDANGVITRNEMQYFYEEQMNRRACQGRRRVPFEDILCQIVDMISPRNKSYFTLCDIKGSKLSGCVFNILFNITKFSAFEGRGPVPTRQVDENPNWTEWDRFVHREYIKLYMEKNVSSGSVWQWDGSLDDDSDDDWDGSLDDDPPS</sequence>
<dbReference type="PROSITE" id="PS00018">
    <property type="entry name" value="EF_HAND_1"/>
    <property type="match status" value="1"/>
</dbReference>
<dbReference type="GO" id="GO:0046872">
    <property type="term" value="F:metal ion binding"/>
    <property type="evidence" value="ECO:0007669"/>
    <property type="project" value="UniProtKB-KW"/>
</dbReference>
<evidence type="ECO:0000256" key="3">
    <source>
        <dbReference type="SAM" id="MobiDB-lite"/>
    </source>
</evidence>
<feature type="compositionally biased region" description="Acidic residues" evidence="3">
    <location>
        <begin position="456"/>
        <end position="475"/>
    </location>
</feature>
<comment type="caution">
    <text evidence="5">The sequence shown here is derived from an EMBL/GenBank/DDBJ whole genome shotgun (WGS) entry which is preliminary data.</text>
</comment>
<dbReference type="EMBL" id="JBFOLK010000001">
    <property type="protein sequence ID" value="KAL2541567.1"/>
    <property type="molecule type" value="Genomic_DNA"/>
</dbReference>
<dbReference type="InterPro" id="IPR018247">
    <property type="entry name" value="EF_Hand_1_Ca_BS"/>
</dbReference>
<dbReference type="SUPFAM" id="SSF47473">
    <property type="entry name" value="EF-hand"/>
    <property type="match status" value="2"/>
</dbReference>
<gene>
    <name evidence="5" type="ORF">Adt_02545</name>
</gene>
<dbReference type="PANTHER" id="PTHR14095:SF0">
    <property type="entry name" value="MIP22305P"/>
    <property type="match status" value="1"/>
</dbReference>
<dbReference type="InterPro" id="IPR011992">
    <property type="entry name" value="EF-hand-dom_pair"/>
</dbReference>
<dbReference type="Pfam" id="PF17958">
    <property type="entry name" value="EF-hand_13"/>
    <property type="match status" value="1"/>
</dbReference>
<dbReference type="Gene3D" id="1.10.238.230">
    <property type="match status" value="1"/>
</dbReference>
<dbReference type="AlphaFoldDB" id="A0ABD1VW87"/>
<dbReference type="Proteomes" id="UP001604336">
    <property type="component" value="Unassembled WGS sequence"/>
</dbReference>
<feature type="region of interest" description="Disordered" evidence="3">
    <location>
        <begin position="64"/>
        <end position="109"/>
    </location>
</feature>
<dbReference type="InterPro" id="IPR041534">
    <property type="entry name" value="EF-hand_13"/>
</dbReference>
<evidence type="ECO:0000256" key="2">
    <source>
        <dbReference type="ARBA" id="ARBA00022837"/>
    </source>
</evidence>
<accession>A0ABD1VW87</accession>
<keyword evidence="6" id="KW-1185">Reference proteome</keyword>
<evidence type="ECO:0000313" key="6">
    <source>
        <dbReference type="Proteomes" id="UP001604336"/>
    </source>
</evidence>
<dbReference type="Pfam" id="PF13499">
    <property type="entry name" value="EF-hand_7"/>
    <property type="match status" value="1"/>
</dbReference>
<evidence type="ECO:0000313" key="5">
    <source>
        <dbReference type="EMBL" id="KAL2541567.1"/>
    </source>
</evidence>
<dbReference type="PROSITE" id="PS50222">
    <property type="entry name" value="EF_HAND_2"/>
    <property type="match status" value="1"/>
</dbReference>
<keyword evidence="2" id="KW-0106">Calcium</keyword>
<keyword evidence="1" id="KW-0479">Metal-binding</keyword>
<protein>
    <submittedName>
        <fullName evidence="5">Serine/threonine protein phosphatase 2A regulatory subunit B''gamma</fullName>
    </submittedName>
</protein>
<dbReference type="FunFam" id="1.10.238.230:FF:000002">
    <property type="entry name" value="Serine/threonine protein phosphatase 2A regulatory subunit B''alpha"/>
    <property type="match status" value="1"/>
</dbReference>
<reference evidence="6" key="1">
    <citation type="submission" date="2024-07" db="EMBL/GenBank/DDBJ databases">
        <title>Two chromosome-level genome assemblies of Korean endemic species Abeliophyllum distichum and Forsythia ovata (Oleaceae).</title>
        <authorList>
            <person name="Jang H."/>
        </authorList>
    </citation>
    <scope>NUCLEOTIDE SEQUENCE [LARGE SCALE GENOMIC DNA]</scope>
</reference>
<organism evidence="5 6">
    <name type="scientific">Abeliophyllum distichum</name>
    <dbReference type="NCBI Taxonomy" id="126358"/>
    <lineage>
        <taxon>Eukaryota</taxon>
        <taxon>Viridiplantae</taxon>
        <taxon>Streptophyta</taxon>
        <taxon>Embryophyta</taxon>
        <taxon>Tracheophyta</taxon>
        <taxon>Spermatophyta</taxon>
        <taxon>Magnoliopsida</taxon>
        <taxon>eudicotyledons</taxon>
        <taxon>Gunneridae</taxon>
        <taxon>Pentapetalae</taxon>
        <taxon>asterids</taxon>
        <taxon>lamiids</taxon>
        <taxon>Lamiales</taxon>
        <taxon>Oleaceae</taxon>
        <taxon>Forsythieae</taxon>
        <taxon>Abeliophyllum</taxon>
    </lineage>
</organism>
<feature type="domain" description="EF-hand" evidence="4">
    <location>
        <begin position="316"/>
        <end position="351"/>
    </location>
</feature>
<name>A0ABD1VW87_9LAMI</name>
<dbReference type="InterPro" id="IPR002048">
    <property type="entry name" value="EF_hand_dom"/>
</dbReference>
<evidence type="ECO:0000259" key="4">
    <source>
        <dbReference type="PROSITE" id="PS50222"/>
    </source>
</evidence>
<evidence type="ECO:0000256" key="1">
    <source>
        <dbReference type="ARBA" id="ARBA00022723"/>
    </source>
</evidence>
<dbReference type="PANTHER" id="PTHR14095">
    <property type="entry name" value="PHOSPHATASE 2A REGULATORY SUBUNIT-RELATED"/>
    <property type="match status" value="1"/>
</dbReference>